<proteinExistence type="predicted"/>
<organism evidence="2">
    <name type="scientific">marine sediment metagenome</name>
    <dbReference type="NCBI Taxonomy" id="412755"/>
    <lineage>
        <taxon>unclassified sequences</taxon>
        <taxon>metagenomes</taxon>
        <taxon>ecological metagenomes</taxon>
    </lineage>
</organism>
<dbReference type="AlphaFoldDB" id="A0A0F9KBJ4"/>
<feature type="transmembrane region" description="Helical" evidence="1">
    <location>
        <begin position="35"/>
        <end position="53"/>
    </location>
</feature>
<evidence type="ECO:0008006" key="3">
    <source>
        <dbReference type="Google" id="ProtNLM"/>
    </source>
</evidence>
<name>A0A0F9KBJ4_9ZZZZ</name>
<evidence type="ECO:0000256" key="1">
    <source>
        <dbReference type="SAM" id="Phobius"/>
    </source>
</evidence>
<comment type="caution">
    <text evidence="2">The sequence shown here is derived from an EMBL/GenBank/DDBJ whole genome shotgun (WGS) entry which is preliminary data.</text>
</comment>
<dbReference type="EMBL" id="LAZR01015529">
    <property type="protein sequence ID" value="KKM09344.1"/>
    <property type="molecule type" value="Genomic_DNA"/>
</dbReference>
<protein>
    <recommendedName>
        <fullName evidence="3">Holin</fullName>
    </recommendedName>
</protein>
<evidence type="ECO:0000313" key="2">
    <source>
        <dbReference type="EMBL" id="KKM09344.1"/>
    </source>
</evidence>
<gene>
    <name evidence="2" type="ORF">LCGC14_1722990</name>
</gene>
<keyword evidence="1" id="KW-0812">Transmembrane</keyword>
<sequence>MDKVKGFKTIAFGVLTAVLAVFSSPEMQAFFAEHMKVIGGSVGTIIVVLRALTDSPMFKKAPE</sequence>
<reference evidence="2" key="1">
    <citation type="journal article" date="2015" name="Nature">
        <title>Complex archaea that bridge the gap between prokaryotes and eukaryotes.</title>
        <authorList>
            <person name="Spang A."/>
            <person name="Saw J.H."/>
            <person name="Jorgensen S.L."/>
            <person name="Zaremba-Niedzwiedzka K."/>
            <person name="Martijn J."/>
            <person name="Lind A.E."/>
            <person name="van Eijk R."/>
            <person name="Schleper C."/>
            <person name="Guy L."/>
            <person name="Ettema T.J."/>
        </authorList>
    </citation>
    <scope>NUCLEOTIDE SEQUENCE</scope>
</reference>
<keyword evidence="1" id="KW-0472">Membrane</keyword>
<keyword evidence="1" id="KW-1133">Transmembrane helix</keyword>
<accession>A0A0F9KBJ4</accession>